<name>A0A166CDF0_DAUCS</name>
<feature type="transmembrane region" description="Helical" evidence="2">
    <location>
        <begin position="12"/>
        <end position="33"/>
    </location>
</feature>
<sequence length="722" mass="80640">MSIKIVTSGGGLAGIILLGGALVTAALVSTFAYKRIQKSKKGDDDNCLIKCSKGGLSFLVRDCLSPQLTRDLRPSNGTEDDYVSRESMVLDDTKQVNGDKDEDIDILEKGRESPLCDESVTIMEDFPVQFADTSLLQKPEKLKKYDRFEKNSELKADEKILMANSDQVGVVCNGIKKNFDGNNKMDDLVEVVFKEHMPAEKCSENSEVIIEREEVLVKVPQSEQLGIDYDYQKRGDECDGILVEEREELVEAAVVNKIIRADNNPYQGGNECDADVGITIEKGEELVGGVAANGIQLSEKLDRDQGILCADGEIIQRNEDGTCDINKTSLLLVTDSSSLLKPASADLVEETLVIEDTKILEGDEADKISVQEDSIKVEDRVETQFVEPNEDCKIDRETTNDKWEGADEIGNDQQMQQCEEFQINEATKYSSDKSSPEMNSFQCDGLGVQEFSFPLLDSPPYCNFGNLIKDVYSQKALHVEDFNTMEKDKSANEVFSYQTMVERNPQSTNNDEMKSFNDGGENDVAKGEEILLTGLVDIGDGRKNDAEALEIIGTEDSELGNNQQPPLKEDNNYNDNVNEEEVSDSSEEEETSDSDCDEEDTGDEDEDISETSRGSSLASNAEAIWPVESVQELSRKIKPIQDNHNFMETEREDGHSNFNKHNLEEPEKNLKKEFSDKFTEEITTRRQATMFWFLSLLVPFLLLLWLLSSQLSSPDSSCCHMQ</sequence>
<protein>
    <submittedName>
        <fullName evidence="3">Uncharacterized protein</fullName>
    </submittedName>
</protein>
<dbReference type="Proteomes" id="UP000077755">
    <property type="component" value="Chromosome 3"/>
</dbReference>
<evidence type="ECO:0000256" key="1">
    <source>
        <dbReference type="SAM" id="MobiDB-lite"/>
    </source>
</evidence>
<proteinExistence type="predicted"/>
<evidence type="ECO:0000313" key="4">
    <source>
        <dbReference type="Proteomes" id="UP000077755"/>
    </source>
</evidence>
<feature type="compositionally biased region" description="Acidic residues" evidence="1">
    <location>
        <begin position="577"/>
        <end position="609"/>
    </location>
</feature>
<dbReference type="Gramene" id="KZN03620">
    <property type="protein sequence ID" value="KZN03620"/>
    <property type="gene ID" value="DCAR_012376"/>
</dbReference>
<keyword evidence="4" id="KW-1185">Reference proteome</keyword>
<organism evidence="3 4">
    <name type="scientific">Daucus carota subsp. sativus</name>
    <name type="common">Carrot</name>
    <dbReference type="NCBI Taxonomy" id="79200"/>
    <lineage>
        <taxon>Eukaryota</taxon>
        <taxon>Viridiplantae</taxon>
        <taxon>Streptophyta</taxon>
        <taxon>Embryophyta</taxon>
        <taxon>Tracheophyta</taxon>
        <taxon>Spermatophyta</taxon>
        <taxon>Magnoliopsida</taxon>
        <taxon>eudicotyledons</taxon>
        <taxon>Gunneridae</taxon>
        <taxon>Pentapetalae</taxon>
        <taxon>asterids</taxon>
        <taxon>campanulids</taxon>
        <taxon>Apiales</taxon>
        <taxon>Apiaceae</taxon>
        <taxon>Apioideae</taxon>
        <taxon>Scandiceae</taxon>
        <taxon>Daucinae</taxon>
        <taxon>Daucus</taxon>
        <taxon>Daucus sect. Daucus</taxon>
    </lineage>
</organism>
<gene>
    <name evidence="3" type="ORF">DCAR_0314022</name>
</gene>
<feature type="region of interest" description="Disordered" evidence="1">
    <location>
        <begin position="502"/>
        <end position="522"/>
    </location>
</feature>
<reference evidence="3" key="1">
    <citation type="journal article" date="2016" name="Nat. Genet.">
        <title>A high-quality carrot genome assembly provides new insights into carotenoid accumulation and asterid genome evolution.</title>
        <authorList>
            <person name="Iorizzo M."/>
            <person name="Ellison S."/>
            <person name="Senalik D."/>
            <person name="Zeng P."/>
            <person name="Satapoomin P."/>
            <person name="Huang J."/>
            <person name="Bowman M."/>
            <person name="Iovene M."/>
            <person name="Sanseverino W."/>
            <person name="Cavagnaro P."/>
            <person name="Yildiz M."/>
            <person name="Macko-Podgorni A."/>
            <person name="Moranska E."/>
            <person name="Grzebelus E."/>
            <person name="Grzebelus D."/>
            <person name="Ashrafi H."/>
            <person name="Zheng Z."/>
            <person name="Cheng S."/>
            <person name="Spooner D."/>
            <person name="Van Deynze A."/>
            <person name="Simon P."/>
        </authorList>
    </citation>
    <scope>NUCLEOTIDE SEQUENCE</scope>
    <source>
        <tissue evidence="3">Leaf</tissue>
    </source>
</reference>
<feature type="region of interest" description="Disordered" evidence="1">
    <location>
        <begin position="553"/>
        <end position="620"/>
    </location>
</feature>
<evidence type="ECO:0000313" key="3">
    <source>
        <dbReference type="EMBL" id="WOG94725.1"/>
    </source>
</evidence>
<reference evidence="3" key="2">
    <citation type="submission" date="2022-03" db="EMBL/GenBank/DDBJ databases">
        <title>Draft title - Genomic analysis of global carrot germplasm unveils the trajectory of domestication and the origin of high carotenoid orange carrot.</title>
        <authorList>
            <person name="Iorizzo M."/>
            <person name="Ellison S."/>
            <person name="Senalik D."/>
            <person name="Macko-Podgorni A."/>
            <person name="Grzebelus D."/>
            <person name="Bostan H."/>
            <person name="Rolling W."/>
            <person name="Curaba J."/>
            <person name="Simon P."/>
        </authorList>
    </citation>
    <scope>NUCLEOTIDE SEQUENCE</scope>
    <source>
        <tissue evidence="3">Leaf</tissue>
    </source>
</reference>
<dbReference type="AlphaFoldDB" id="A0A166CDF0"/>
<keyword evidence="2" id="KW-0812">Transmembrane</keyword>
<evidence type="ECO:0000256" key="2">
    <source>
        <dbReference type="SAM" id="Phobius"/>
    </source>
</evidence>
<feature type="transmembrane region" description="Helical" evidence="2">
    <location>
        <begin position="690"/>
        <end position="707"/>
    </location>
</feature>
<accession>A0A166CDF0</accession>
<keyword evidence="2" id="KW-1133">Transmembrane helix</keyword>
<dbReference type="EMBL" id="CP093345">
    <property type="protein sequence ID" value="WOG94725.1"/>
    <property type="molecule type" value="Genomic_DNA"/>
</dbReference>
<keyword evidence="2" id="KW-0472">Membrane</keyword>